<keyword evidence="2" id="KW-0472">Membrane</keyword>
<comment type="caution">
    <text evidence="3">The sequence shown here is derived from an EMBL/GenBank/DDBJ whole genome shotgun (WGS) entry which is preliminary data.</text>
</comment>
<evidence type="ECO:0000256" key="2">
    <source>
        <dbReference type="SAM" id="Phobius"/>
    </source>
</evidence>
<keyword evidence="2" id="KW-1133">Transmembrane helix</keyword>
<feature type="compositionally biased region" description="Polar residues" evidence="1">
    <location>
        <begin position="15"/>
        <end position="25"/>
    </location>
</feature>
<evidence type="ECO:0000313" key="3">
    <source>
        <dbReference type="EMBL" id="KAA6365025.1"/>
    </source>
</evidence>
<organism evidence="3 4">
    <name type="scientific">Streblomastix strix</name>
    <dbReference type="NCBI Taxonomy" id="222440"/>
    <lineage>
        <taxon>Eukaryota</taxon>
        <taxon>Metamonada</taxon>
        <taxon>Preaxostyla</taxon>
        <taxon>Oxymonadida</taxon>
        <taxon>Streblomastigidae</taxon>
        <taxon>Streblomastix</taxon>
    </lineage>
</organism>
<evidence type="ECO:0000313" key="4">
    <source>
        <dbReference type="Proteomes" id="UP000324800"/>
    </source>
</evidence>
<sequence length="94" mass="10347">MYIHIPYRTDVTDTYTECNVETPTTGGDDDVRPDQPDDDGEDTDTDTKPTDTDPETGEKEGTDDTTDYGYSVRVRVGAIFVSIMVSVAFSLISL</sequence>
<keyword evidence="2" id="KW-0812">Transmembrane</keyword>
<reference evidence="3 4" key="1">
    <citation type="submission" date="2019-03" db="EMBL/GenBank/DDBJ databases">
        <title>Single cell metagenomics reveals metabolic interactions within the superorganism composed of flagellate Streblomastix strix and complex community of Bacteroidetes bacteria on its surface.</title>
        <authorList>
            <person name="Treitli S.C."/>
            <person name="Kolisko M."/>
            <person name="Husnik F."/>
            <person name="Keeling P."/>
            <person name="Hampl V."/>
        </authorList>
    </citation>
    <scope>NUCLEOTIDE SEQUENCE [LARGE SCALE GENOMIC DNA]</scope>
    <source>
        <strain evidence="3">ST1C</strain>
    </source>
</reference>
<gene>
    <name evidence="3" type="ORF">EZS28_039448</name>
</gene>
<evidence type="ECO:0000256" key="1">
    <source>
        <dbReference type="SAM" id="MobiDB-lite"/>
    </source>
</evidence>
<dbReference type="Proteomes" id="UP000324800">
    <property type="component" value="Unassembled WGS sequence"/>
</dbReference>
<proteinExistence type="predicted"/>
<dbReference type="EMBL" id="SNRW01020941">
    <property type="protein sequence ID" value="KAA6365025.1"/>
    <property type="molecule type" value="Genomic_DNA"/>
</dbReference>
<protein>
    <submittedName>
        <fullName evidence="3">Uncharacterized protein</fullName>
    </submittedName>
</protein>
<dbReference type="AlphaFoldDB" id="A0A5J4U5R5"/>
<feature type="compositionally biased region" description="Basic and acidic residues" evidence="1">
    <location>
        <begin position="45"/>
        <end position="62"/>
    </location>
</feature>
<accession>A0A5J4U5R5</accession>
<feature type="region of interest" description="Disordered" evidence="1">
    <location>
        <begin position="15"/>
        <end position="68"/>
    </location>
</feature>
<name>A0A5J4U5R5_9EUKA</name>
<feature type="transmembrane region" description="Helical" evidence="2">
    <location>
        <begin position="72"/>
        <end position="92"/>
    </location>
</feature>